<protein>
    <submittedName>
        <fullName evidence="1">ORF1</fullName>
    </submittedName>
</protein>
<name>A0AA48SEZ7_9VIRU</name>
<reference evidence="1" key="2">
    <citation type="submission" date="2023-01" db="EMBL/GenBank/DDBJ databases">
        <authorList>
            <person name="Rosani U."/>
            <person name="Delmont T.O."/>
            <person name="Gaia M."/>
            <person name="Krupovic M."/>
        </authorList>
    </citation>
    <scope>NUCLEOTIDE SEQUENCE</scope>
    <source>
        <strain evidence="1">MalacoHV4/Med/2018 155</strain>
    </source>
</reference>
<reference evidence="1" key="1">
    <citation type="journal article" date="2023" name="Front. Mar. Sci.">
        <title>Tracing the invertebrate herpesviruses in the global sequence datasets.</title>
        <authorList>
            <person name="Rosani U."/>
            <person name="Gaia M."/>
            <person name="Delmont T.O."/>
            <person name="Krupovic M."/>
        </authorList>
    </citation>
    <scope>NUCLEOTIDE SEQUENCE</scope>
    <source>
        <strain evidence="1">MalacoHV4/Med/2018 155</strain>
    </source>
</reference>
<organism evidence="1">
    <name type="scientific">Malaco herpesvirus 4</name>
    <dbReference type="NCBI Taxonomy" id="3031800"/>
    <lineage>
        <taxon>Viruses</taxon>
        <taxon>Duplodnaviria</taxon>
        <taxon>Heunggongvirae</taxon>
        <taxon>Peploviricota</taxon>
        <taxon>Herviviricetes</taxon>
        <taxon>Herpesvirales</taxon>
        <taxon>Malacoherpesviridae</taxon>
    </lineage>
</organism>
<evidence type="ECO:0000313" key="1">
    <source>
        <dbReference type="EMBL" id="DBA11615.1"/>
    </source>
</evidence>
<proteinExistence type="predicted"/>
<sequence length="575" mass="66729">MPHYSYVRTPDTSEYTRRRKRDTVKCDVYNYQITTCQELCIEKDVLFEDINFSANLPKEELPVDQVNVIRITVNECDLELPKRTHDKFYGCRNVLVLVRFTAEDHIRWYIKNILTPVLSKHYTLDSLYRWDKFRTKGVTIANSKNFLFSCFEDEDVTNGCYEQMTGNTRGAGVTRRPFNRLSCARHCHDLNQESFLALSNWLGSSNECYRFLRHIPLDRIVRGTRKPEGKALIEHFNVQSDMCSGNHEPTQVSKLPTFPKQTGSTHRVHNRSVTRVPFDHCEMGNPVWIIKIKDYPECVIEHVGTTHIPPKIVLEIWLEEFASSYSLIYTYLHSIHEWPSDVLDNMRCLDAARGLLYYKGNIDLSRVSGVKHLKKRSKLLSTTDHLVVSFPGIQWSCCIKKDGSKIVMAPKPPRLQARMLPTAVRDFILEHVCVKDPRWMDCRIPFELLVPAMAKTTWIAKTHQDMFVKALGKTNTIYKKEDTLREYHNPTSERLDVESAQCHHDEMLEYLQENYSDARGRILLGRSRDVNGQPHSPCLWDLEVAYVTGLTKCYKAVTDGALEWVSTTLFLQDRL</sequence>
<accession>A0AA48SEZ7</accession>
<dbReference type="EMBL" id="BK063062">
    <property type="protein sequence ID" value="DBA11615.1"/>
    <property type="molecule type" value="Genomic_DNA"/>
</dbReference>